<dbReference type="EMBL" id="RCHU01001174">
    <property type="protein sequence ID" value="TKR74184.1"/>
    <property type="molecule type" value="Genomic_DNA"/>
</dbReference>
<organism evidence="2">
    <name type="scientific">Populus alba</name>
    <name type="common">White poplar</name>
    <dbReference type="NCBI Taxonomy" id="43335"/>
    <lineage>
        <taxon>Eukaryota</taxon>
        <taxon>Viridiplantae</taxon>
        <taxon>Streptophyta</taxon>
        <taxon>Embryophyta</taxon>
        <taxon>Tracheophyta</taxon>
        <taxon>Spermatophyta</taxon>
        <taxon>Magnoliopsida</taxon>
        <taxon>eudicotyledons</taxon>
        <taxon>Gunneridae</taxon>
        <taxon>Pentapetalae</taxon>
        <taxon>rosids</taxon>
        <taxon>fabids</taxon>
        <taxon>Malpighiales</taxon>
        <taxon>Salicaceae</taxon>
        <taxon>Saliceae</taxon>
        <taxon>Populus</taxon>
    </lineage>
</organism>
<protein>
    <submittedName>
        <fullName evidence="2">Uncharacterized protein</fullName>
    </submittedName>
</protein>
<reference evidence="2" key="1">
    <citation type="submission" date="2018-10" db="EMBL/GenBank/DDBJ databases">
        <title>Population genomic analysis revealed the cold adaptation of white poplar.</title>
        <authorList>
            <person name="Liu Y.-J."/>
        </authorList>
    </citation>
    <scope>NUCLEOTIDE SEQUENCE [LARGE SCALE GENOMIC DNA]</scope>
    <source>
        <strain evidence="2">PAL-ZL1</strain>
    </source>
</reference>
<accession>A0A4U5MWS8</accession>
<comment type="caution">
    <text evidence="2">The sequence shown here is derived from an EMBL/GenBank/DDBJ whole genome shotgun (WGS) entry which is preliminary data.</text>
</comment>
<feature type="transmembrane region" description="Helical" evidence="1">
    <location>
        <begin position="229"/>
        <end position="249"/>
    </location>
</feature>
<dbReference type="PANTHER" id="PTHR34064">
    <property type="entry name" value="OS04G0672300 PROTEIN"/>
    <property type="match status" value="1"/>
</dbReference>
<dbReference type="PANTHER" id="PTHR34064:SF5">
    <property type="entry name" value="PROTEIN, PUTATIVE-RELATED"/>
    <property type="match status" value="1"/>
</dbReference>
<evidence type="ECO:0000256" key="1">
    <source>
        <dbReference type="SAM" id="Phobius"/>
    </source>
</evidence>
<evidence type="ECO:0000313" key="2">
    <source>
        <dbReference type="EMBL" id="TKR74184.1"/>
    </source>
</evidence>
<proteinExistence type="predicted"/>
<keyword evidence="1" id="KW-0812">Transmembrane</keyword>
<sequence length="261" mass="29251">MATDSFTKESEYFPAANFDGSCDLPAGDSYFQSLNPSFDEVNQHCSLDALPIIIDEASFPVEEKCAFRNSHGQDVLDFSMLSEESKTTSQFTSQLAFLSFVEVPLPPKKQMCSDAQFSCHNFIGLQMESEDSYSPCVVDIDIEMETIAKPKSGGITVGSIENKDPLTGVVQRQANLKTCGRFMQLFTNHGSSLLKLISKDKSFTERVHDTPNNRWRRYKRASSFDSRKIVLLFSIMSSLGTLILIYLTLRVRQTVDGYVNV</sequence>
<name>A0A4U5MWS8_POPAL</name>
<dbReference type="AlphaFoldDB" id="A0A4U5MWS8"/>
<keyword evidence="1" id="KW-0472">Membrane</keyword>
<gene>
    <name evidence="2" type="ORF">D5086_0000297870</name>
</gene>
<keyword evidence="1" id="KW-1133">Transmembrane helix</keyword>